<dbReference type="InterPro" id="IPR016163">
    <property type="entry name" value="Ald_DH_C"/>
</dbReference>
<organism evidence="6 7">
    <name type="scientific">Diplocarpon rosae</name>
    <dbReference type="NCBI Taxonomy" id="946125"/>
    <lineage>
        <taxon>Eukaryota</taxon>
        <taxon>Fungi</taxon>
        <taxon>Dikarya</taxon>
        <taxon>Ascomycota</taxon>
        <taxon>Pezizomycotina</taxon>
        <taxon>Leotiomycetes</taxon>
        <taxon>Helotiales</taxon>
        <taxon>Drepanopezizaceae</taxon>
        <taxon>Diplocarpon</taxon>
    </lineage>
</organism>
<evidence type="ECO:0000313" key="6">
    <source>
        <dbReference type="EMBL" id="KAK2628080.1"/>
    </source>
</evidence>
<dbReference type="AlphaFoldDB" id="A0AAD9WE76"/>
<comment type="similarity">
    <text evidence="1">Belongs to the aldehyde dehydrogenase family.</text>
</comment>
<dbReference type="GO" id="GO:0004491">
    <property type="term" value="F:methylmalonate-semialdehyde dehydrogenase (acylating, NAD) activity"/>
    <property type="evidence" value="ECO:0007669"/>
    <property type="project" value="UniProtKB-EC"/>
</dbReference>
<dbReference type="Gene3D" id="3.40.605.10">
    <property type="entry name" value="Aldehyde Dehydrogenase, Chain A, domain 1"/>
    <property type="match status" value="1"/>
</dbReference>
<dbReference type="FunFam" id="3.40.309.10:FF:000002">
    <property type="entry name" value="Methylmalonate-semialdehyde dehydrogenase (Acylating)"/>
    <property type="match status" value="1"/>
</dbReference>
<dbReference type="NCBIfam" id="TIGR01722">
    <property type="entry name" value="MMSDH"/>
    <property type="match status" value="1"/>
</dbReference>
<evidence type="ECO:0000259" key="5">
    <source>
        <dbReference type="Pfam" id="PF00171"/>
    </source>
</evidence>
<dbReference type="PANTHER" id="PTHR43866">
    <property type="entry name" value="MALONATE-SEMIALDEHYDE DEHYDROGENASE"/>
    <property type="match status" value="1"/>
</dbReference>
<dbReference type="Gene3D" id="3.40.309.10">
    <property type="entry name" value="Aldehyde Dehydrogenase, Chain A, domain 2"/>
    <property type="match status" value="1"/>
</dbReference>
<proteinExistence type="inferred from homology"/>
<gene>
    <name evidence="6" type="ORF">QTJ16_002726</name>
</gene>
<dbReference type="InterPro" id="IPR010061">
    <property type="entry name" value="MeMal-semiAld_DH"/>
</dbReference>
<evidence type="ECO:0000256" key="1">
    <source>
        <dbReference type="ARBA" id="ARBA00009986"/>
    </source>
</evidence>
<evidence type="ECO:0000256" key="4">
    <source>
        <dbReference type="ARBA" id="ARBA00023027"/>
    </source>
</evidence>
<keyword evidence="3" id="KW-0560">Oxidoreductase</keyword>
<dbReference type="FunFam" id="3.40.605.10:FF:000003">
    <property type="entry name" value="Methylmalonate-semialdehyde dehydrogenase [acylating]"/>
    <property type="match status" value="1"/>
</dbReference>
<dbReference type="GO" id="GO:0005739">
    <property type="term" value="C:mitochondrion"/>
    <property type="evidence" value="ECO:0007669"/>
    <property type="project" value="TreeGrafter"/>
</dbReference>
<dbReference type="CDD" id="cd07085">
    <property type="entry name" value="ALDH_F6_MMSDH"/>
    <property type="match status" value="1"/>
</dbReference>
<evidence type="ECO:0000256" key="3">
    <source>
        <dbReference type="ARBA" id="ARBA00023002"/>
    </source>
</evidence>
<comment type="caution">
    <text evidence="6">The sequence shown here is derived from an EMBL/GenBank/DDBJ whole genome shotgun (WGS) entry which is preliminary data.</text>
</comment>
<dbReference type="InterPro" id="IPR016162">
    <property type="entry name" value="Ald_DH_N"/>
</dbReference>
<name>A0AAD9WE76_9HELO</name>
<dbReference type="InterPro" id="IPR016161">
    <property type="entry name" value="Ald_DH/histidinol_DH"/>
</dbReference>
<dbReference type="InterPro" id="IPR015590">
    <property type="entry name" value="Aldehyde_DH_dom"/>
</dbReference>
<keyword evidence="7" id="KW-1185">Reference proteome</keyword>
<evidence type="ECO:0000313" key="7">
    <source>
        <dbReference type="Proteomes" id="UP001285354"/>
    </source>
</evidence>
<keyword evidence="4" id="KW-0520">NAD</keyword>
<reference evidence="6" key="1">
    <citation type="submission" date="2023-06" db="EMBL/GenBank/DDBJ databases">
        <title>Draft genome of Marssonina rosae.</title>
        <authorList>
            <person name="Cheng Q."/>
        </authorList>
    </citation>
    <scope>NUCLEOTIDE SEQUENCE</scope>
    <source>
        <strain evidence="6">R4</strain>
    </source>
</reference>
<feature type="domain" description="Aldehyde dehydrogenase" evidence="5">
    <location>
        <begin position="77"/>
        <end position="542"/>
    </location>
</feature>
<sequence length="564" mass="60562">MRRALTRGASLAAVRTPSLRMAPSGAQTSQIAARRLHATAQHLQPVAASAFSADNYPTTHEKIQDVQDTPYFIDNKFVKSEATHFIELHDPATNNLVTRVPQSTDAELRAAVESAQRAFPAWKATSVMARQQIMFKFTQLVRENWDRLAASITLEQGKTFADAKGDVLRGLQVAEGTCNIPQQMMGEVLEVAKDMETRSYREPLGVVAAICPFNFPAMIPLWSIPIATATGNCLILKPSERDPGAAMILAELAEKAGMPPGVLNVVHGAAKTVDFIIDEPSIKAISFVGSNRAGEYIFSRGSANGKRVQANLGAKNHAAILPDANKQHALNSIVGAAFGAAGQRCMALSTLVMVGETKEWLTELAESAKSLKVNGGFEAGADLGPVISPQSKERIEHLIASAEEEGATILLDGRGFKPEKYPNGNWVGPTIITNVKPHMKCYTEEIFGPVLVCLNVESLEEAVDLINANEYGNGVAIFTRSGATATAFQKNIEAGQVGINVPIPVPLPMFSFTGNKRSIAGGGASYFYGKPGLQFYTQLKTVTSLWRSEDAISKAADVSMPTHS</sequence>
<dbReference type="EC" id="1.2.1.27" evidence="2"/>
<dbReference type="EMBL" id="JAUBYV010000003">
    <property type="protein sequence ID" value="KAK2628080.1"/>
    <property type="molecule type" value="Genomic_DNA"/>
</dbReference>
<dbReference type="PANTHER" id="PTHR43866:SF3">
    <property type="entry name" value="METHYLMALONATE-SEMIALDEHYDE DEHYDROGENASE [ACYLATING], MITOCHONDRIAL"/>
    <property type="match status" value="1"/>
</dbReference>
<dbReference type="Proteomes" id="UP001285354">
    <property type="component" value="Unassembled WGS sequence"/>
</dbReference>
<dbReference type="GO" id="GO:0006210">
    <property type="term" value="P:thymine catabolic process"/>
    <property type="evidence" value="ECO:0007669"/>
    <property type="project" value="TreeGrafter"/>
</dbReference>
<dbReference type="PROSITE" id="PS00070">
    <property type="entry name" value="ALDEHYDE_DEHYDR_CYS"/>
    <property type="match status" value="1"/>
</dbReference>
<evidence type="ECO:0000256" key="2">
    <source>
        <dbReference type="ARBA" id="ARBA00013048"/>
    </source>
</evidence>
<dbReference type="GO" id="GO:0006574">
    <property type="term" value="P:L-valine catabolic process"/>
    <property type="evidence" value="ECO:0007669"/>
    <property type="project" value="TreeGrafter"/>
</dbReference>
<dbReference type="Pfam" id="PF00171">
    <property type="entry name" value="Aldedh"/>
    <property type="match status" value="1"/>
</dbReference>
<dbReference type="SUPFAM" id="SSF53720">
    <property type="entry name" value="ALDH-like"/>
    <property type="match status" value="1"/>
</dbReference>
<protein>
    <recommendedName>
        <fullName evidence="2">methylmalonate-semialdehyde dehydrogenase (CoA acylating)</fullName>
        <ecNumber evidence="2">1.2.1.27</ecNumber>
    </recommendedName>
</protein>
<dbReference type="InterPro" id="IPR016160">
    <property type="entry name" value="Ald_DH_CS_CYS"/>
</dbReference>
<accession>A0AAD9WE76</accession>